<sequence length="105" mass="11467">SSPTNPNFSPRTLAVVSSSTITAILASSHPLQQIINAQAVVAKPPSRTFIFSNKTTTEPPHHSFTTPQSRHTTPSHNHPRRQQRHQPPFVSCNKRPISTIAATSP</sequence>
<gene>
    <name evidence="2" type="ORF">V8G54_004276</name>
</gene>
<keyword evidence="3" id="KW-1185">Reference proteome</keyword>
<feature type="compositionally biased region" description="Polar residues" evidence="1">
    <location>
        <begin position="50"/>
        <end position="76"/>
    </location>
</feature>
<organism evidence="2 3">
    <name type="scientific">Vigna mungo</name>
    <name type="common">Black gram</name>
    <name type="synonym">Phaseolus mungo</name>
    <dbReference type="NCBI Taxonomy" id="3915"/>
    <lineage>
        <taxon>Eukaryota</taxon>
        <taxon>Viridiplantae</taxon>
        <taxon>Streptophyta</taxon>
        <taxon>Embryophyta</taxon>
        <taxon>Tracheophyta</taxon>
        <taxon>Spermatophyta</taxon>
        <taxon>Magnoliopsida</taxon>
        <taxon>eudicotyledons</taxon>
        <taxon>Gunneridae</taxon>
        <taxon>Pentapetalae</taxon>
        <taxon>rosids</taxon>
        <taxon>fabids</taxon>
        <taxon>Fabales</taxon>
        <taxon>Fabaceae</taxon>
        <taxon>Papilionoideae</taxon>
        <taxon>50 kb inversion clade</taxon>
        <taxon>NPAAA clade</taxon>
        <taxon>indigoferoid/millettioid clade</taxon>
        <taxon>Phaseoleae</taxon>
        <taxon>Vigna</taxon>
    </lineage>
</organism>
<proteinExistence type="predicted"/>
<evidence type="ECO:0000313" key="2">
    <source>
        <dbReference type="EMBL" id="WVZ25732.1"/>
    </source>
</evidence>
<feature type="non-terminal residue" evidence="2">
    <location>
        <position position="1"/>
    </location>
</feature>
<protein>
    <submittedName>
        <fullName evidence="2">Uncharacterized protein</fullName>
    </submittedName>
</protein>
<dbReference type="AlphaFoldDB" id="A0AAQ3PFR6"/>
<accession>A0AAQ3PFR6</accession>
<evidence type="ECO:0000313" key="3">
    <source>
        <dbReference type="Proteomes" id="UP001374535"/>
    </source>
</evidence>
<name>A0AAQ3PFR6_VIGMU</name>
<reference evidence="2 3" key="1">
    <citation type="journal article" date="2023" name="Life. Sci Alliance">
        <title>Evolutionary insights into 3D genome organization and epigenetic landscape of Vigna mungo.</title>
        <authorList>
            <person name="Junaid A."/>
            <person name="Singh B."/>
            <person name="Bhatia S."/>
        </authorList>
    </citation>
    <scope>NUCLEOTIDE SEQUENCE [LARGE SCALE GENOMIC DNA]</scope>
    <source>
        <strain evidence="2">Urdbean</strain>
    </source>
</reference>
<dbReference type="EMBL" id="CP144700">
    <property type="protein sequence ID" value="WVZ25732.1"/>
    <property type="molecule type" value="Genomic_DNA"/>
</dbReference>
<evidence type="ECO:0000256" key="1">
    <source>
        <dbReference type="SAM" id="MobiDB-lite"/>
    </source>
</evidence>
<feature type="region of interest" description="Disordered" evidence="1">
    <location>
        <begin position="50"/>
        <end position="105"/>
    </location>
</feature>
<dbReference type="Proteomes" id="UP001374535">
    <property type="component" value="Chromosome 1"/>
</dbReference>